<feature type="domain" description="N-acetyltransferase" evidence="1">
    <location>
        <begin position="9"/>
        <end position="166"/>
    </location>
</feature>
<dbReference type="InterPro" id="IPR000182">
    <property type="entry name" value="GNAT_dom"/>
</dbReference>
<keyword evidence="3" id="KW-1185">Reference proteome</keyword>
<dbReference type="PANTHER" id="PTHR43415">
    <property type="entry name" value="SPERMIDINE N(1)-ACETYLTRANSFERASE"/>
    <property type="match status" value="1"/>
</dbReference>
<dbReference type="NCBIfam" id="TIGR03585">
    <property type="entry name" value="PseH"/>
    <property type="match status" value="1"/>
</dbReference>
<dbReference type="Proteomes" id="UP000245938">
    <property type="component" value="Unassembled WGS sequence"/>
</dbReference>
<organism evidence="2 3">
    <name type="scientific">Kurthia sibirica</name>
    <dbReference type="NCBI Taxonomy" id="202750"/>
    <lineage>
        <taxon>Bacteria</taxon>
        <taxon>Bacillati</taxon>
        <taxon>Bacillota</taxon>
        <taxon>Bacilli</taxon>
        <taxon>Bacillales</taxon>
        <taxon>Caryophanaceae</taxon>
        <taxon>Kurthia</taxon>
    </lineage>
</organism>
<gene>
    <name evidence="2" type="primary">pseH</name>
    <name evidence="2" type="ORF">DEX24_06260</name>
</gene>
<comment type="caution">
    <text evidence="2">The sequence shown here is derived from an EMBL/GenBank/DDBJ whole genome shotgun (WGS) entry which is preliminary data.</text>
</comment>
<dbReference type="Pfam" id="PF13302">
    <property type="entry name" value="Acetyltransf_3"/>
    <property type="match status" value="1"/>
</dbReference>
<dbReference type="SUPFAM" id="SSF55729">
    <property type="entry name" value="Acyl-CoA N-acyltransferases (Nat)"/>
    <property type="match status" value="1"/>
</dbReference>
<dbReference type="InterPro" id="IPR016181">
    <property type="entry name" value="Acyl_CoA_acyltransferase"/>
</dbReference>
<evidence type="ECO:0000313" key="3">
    <source>
        <dbReference type="Proteomes" id="UP000245938"/>
    </source>
</evidence>
<dbReference type="PANTHER" id="PTHR43415:SF3">
    <property type="entry name" value="GNAT-FAMILY ACETYLTRANSFERASE"/>
    <property type="match status" value="1"/>
</dbReference>
<reference evidence="2 3" key="1">
    <citation type="submission" date="2018-05" db="EMBL/GenBank/DDBJ databases">
        <title>Kurthia sibirica genome sequence.</title>
        <authorList>
            <person name="Maclea K.S."/>
            <person name="Goen A.E."/>
        </authorList>
    </citation>
    <scope>NUCLEOTIDE SEQUENCE [LARGE SCALE GENOMIC DNA]</scope>
    <source>
        <strain evidence="2 3">ATCC 49154</strain>
    </source>
</reference>
<protein>
    <submittedName>
        <fullName evidence="2">UDP-4-amino-4, 6-dideoxy-N-acetyl-beta-L-altrosamine N-acetyltransferase</fullName>
    </submittedName>
</protein>
<name>A0A2U3AMN6_9BACL</name>
<evidence type="ECO:0000259" key="1">
    <source>
        <dbReference type="PROSITE" id="PS51186"/>
    </source>
</evidence>
<keyword evidence="2" id="KW-0808">Transferase</keyword>
<dbReference type="GO" id="GO:0016747">
    <property type="term" value="F:acyltransferase activity, transferring groups other than amino-acyl groups"/>
    <property type="evidence" value="ECO:0007669"/>
    <property type="project" value="InterPro"/>
</dbReference>
<evidence type="ECO:0000313" key="2">
    <source>
        <dbReference type="EMBL" id="PWI25803.1"/>
    </source>
</evidence>
<dbReference type="OrthoDB" id="9795206at2"/>
<proteinExistence type="predicted"/>
<dbReference type="Gene3D" id="3.40.630.30">
    <property type="match status" value="1"/>
</dbReference>
<dbReference type="PROSITE" id="PS51186">
    <property type="entry name" value="GNAT"/>
    <property type="match status" value="1"/>
</dbReference>
<dbReference type="AlphaFoldDB" id="A0A2U3AMN6"/>
<accession>A0A2U3AMN6</accession>
<dbReference type="EMBL" id="QFVR01000006">
    <property type="protein sequence ID" value="PWI25803.1"/>
    <property type="molecule type" value="Genomic_DNA"/>
</dbReference>
<sequence length="185" mass="21917">MLNINKCSMELINTSTKDLVLEWRNSERIRTMMLNQKLIEKEQHEQWFNSLFLNKNILVYIFKYNNEPMGVVTFTKLNYSGDVWEWGFYIGESEAPKGMGTLLGYTAIELLFYELKKDKVVAEVLHYNLISLSFHEKLGFQKEGILRKQVYCNSQYEDLHMFGLFEYEWREKREKILSTLGAVGN</sequence>
<dbReference type="InterPro" id="IPR020036">
    <property type="entry name" value="PseH"/>
</dbReference>
<dbReference type="RefSeq" id="WP_109305560.1">
    <property type="nucleotide sequence ID" value="NZ_BJUF01000012.1"/>
</dbReference>